<dbReference type="Pfam" id="PF02272">
    <property type="entry name" value="DHHA1"/>
    <property type="match status" value="1"/>
</dbReference>
<dbReference type="InterPro" id="IPR018163">
    <property type="entry name" value="Thr/Ala-tRNA-synth_IIc_edit"/>
</dbReference>
<dbReference type="GO" id="GO:0004813">
    <property type="term" value="F:alanine-tRNA ligase activity"/>
    <property type="evidence" value="ECO:0007669"/>
    <property type="project" value="UniProtKB-UniRule"/>
</dbReference>
<evidence type="ECO:0000313" key="14">
    <source>
        <dbReference type="Proteomes" id="UP000176992"/>
    </source>
</evidence>
<dbReference type="Gene3D" id="3.30.54.20">
    <property type="match status" value="1"/>
</dbReference>
<dbReference type="SUPFAM" id="SSF55186">
    <property type="entry name" value="ThrRS/AlaRS common domain"/>
    <property type="match status" value="1"/>
</dbReference>
<keyword evidence="8 11" id="KW-0694">RNA-binding</keyword>
<keyword evidence="5 11" id="KW-0547">Nucleotide-binding</keyword>
<evidence type="ECO:0000256" key="4">
    <source>
        <dbReference type="ARBA" id="ARBA00022723"/>
    </source>
</evidence>
<dbReference type="InterPro" id="IPR050058">
    <property type="entry name" value="Ala-tRNA_ligase"/>
</dbReference>
<dbReference type="FunFam" id="3.10.310.40:FF:000001">
    <property type="entry name" value="Alanine--tRNA ligase"/>
    <property type="match status" value="1"/>
</dbReference>
<dbReference type="InterPro" id="IPR045864">
    <property type="entry name" value="aa-tRNA-synth_II/BPL/LPL"/>
</dbReference>
<dbReference type="Gene3D" id="3.10.310.40">
    <property type="match status" value="1"/>
</dbReference>
<comment type="subcellular location">
    <subcellularLocation>
        <location evidence="11">Cytoplasm</location>
    </subcellularLocation>
</comment>
<keyword evidence="11" id="KW-0963">Cytoplasm</keyword>
<dbReference type="FunFam" id="3.30.54.20:FF:000001">
    <property type="entry name" value="Alanine--tRNA ligase"/>
    <property type="match status" value="1"/>
</dbReference>
<dbReference type="InterPro" id="IPR012947">
    <property type="entry name" value="tRNA_SAD"/>
</dbReference>
<feature type="domain" description="Alanyl-transfer RNA synthetases family profile" evidence="12">
    <location>
        <begin position="2"/>
        <end position="704"/>
    </location>
</feature>
<comment type="catalytic activity">
    <reaction evidence="11">
        <text>tRNA(Ala) + L-alanine + ATP = L-alanyl-tRNA(Ala) + AMP + diphosphate</text>
        <dbReference type="Rhea" id="RHEA:12540"/>
        <dbReference type="Rhea" id="RHEA-COMP:9657"/>
        <dbReference type="Rhea" id="RHEA-COMP:9923"/>
        <dbReference type="ChEBI" id="CHEBI:30616"/>
        <dbReference type="ChEBI" id="CHEBI:33019"/>
        <dbReference type="ChEBI" id="CHEBI:57972"/>
        <dbReference type="ChEBI" id="CHEBI:78442"/>
        <dbReference type="ChEBI" id="CHEBI:78497"/>
        <dbReference type="ChEBI" id="CHEBI:456215"/>
        <dbReference type="EC" id="6.1.1.7"/>
    </reaction>
</comment>
<dbReference type="FunFam" id="3.30.930.10:FF:000004">
    <property type="entry name" value="Alanine--tRNA ligase"/>
    <property type="match status" value="1"/>
</dbReference>
<feature type="binding site" evidence="11">
    <location>
        <position position="661"/>
    </location>
    <ligand>
        <name>Zn(2+)</name>
        <dbReference type="ChEBI" id="CHEBI:29105"/>
    </ligand>
</feature>
<name>A0A1F5YG94_9BACT</name>
<dbReference type="GO" id="GO:0002161">
    <property type="term" value="F:aminoacyl-tRNA deacylase activity"/>
    <property type="evidence" value="ECO:0007669"/>
    <property type="project" value="TreeGrafter"/>
</dbReference>
<dbReference type="InterPro" id="IPR023033">
    <property type="entry name" value="Ala_tRNA_ligase_euk/bac"/>
</dbReference>
<feature type="binding site" evidence="11">
    <location>
        <position position="665"/>
    </location>
    <ligand>
        <name>Zn(2+)</name>
        <dbReference type="ChEBI" id="CHEBI:29105"/>
    </ligand>
</feature>
<comment type="caution">
    <text evidence="13">The sequence shown here is derived from an EMBL/GenBank/DDBJ whole genome shotgun (WGS) entry which is preliminary data.</text>
</comment>
<feature type="binding site" evidence="11">
    <location>
        <position position="559"/>
    </location>
    <ligand>
        <name>Zn(2+)</name>
        <dbReference type="ChEBI" id="CHEBI:29105"/>
    </ligand>
</feature>
<dbReference type="InterPro" id="IPR018165">
    <property type="entry name" value="Ala-tRNA-synth_IIc_core"/>
</dbReference>
<evidence type="ECO:0000256" key="11">
    <source>
        <dbReference type="HAMAP-Rule" id="MF_00036"/>
    </source>
</evidence>
<evidence type="ECO:0000259" key="12">
    <source>
        <dbReference type="PROSITE" id="PS50860"/>
    </source>
</evidence>
<dbReference type="GO" id="GO:0005737">
    <property type="term" value="C:cytoplasm"/>
    <property type="evidence" value="ECO:0007669"/>
    <property type="project" value="UniProtKB-SubCell"/>
</dbReference>
<dbReference type="PROSITE" id="PS50860">
    <property type="entry name" value="AA_TRNA_LIGASE_II_ALA"/>
    <property type="match status" value="1"/>
</dbReference>
<dbReference type="GO" id="GO:0005524">
    <property type="term" value="F:ATP binding"/>
    <property type="evidence" value="ECO:0007669"/>
    <property type="project" value="UniProtKB-UniRule"/>
</dbReference>
<dbReference type="InterPro" id="IPR018162">
    <property type="entry name" value="Ala-tRNA-ligase_IIc_anticod-bd"/>
</dbReference>
<dbReference type="InterPro" id="IPR002318">
    <property type="entry name" value="Ala-tRNA-lgiase_IIc"/>
</dbReference>
<dbReference type="SMART" id="SM00863">
    <property type="entry name" value="tRNA_SAD"/>
    <property type="match status" value="1"/>
</dbReference>
<evidence type="ECO:0000256" key="9">
    <source>
        <dbReference type="ARBA" id="ARBA00022917"/>
    </source>
</evidence>
<keyword evidence="6 11" id="KW-0862">Zinc</keyword>
<dbReference type="NCBIfam" id="TIGR00344">
    <property type="entry name" value="alaS"/>
    <property type="match status" value="1"/>
</dbReference>
<dbReference type="Gene3D" id="3.30.980.10">
    <property type="entry name" value="Threonyl-trna Synthetase, Chain A, domain 2"/>
    <property type="match status" value="1"/>
</dbReference>
<dbReference type="GO" id="GO:0006419">
    <property type="term" value="P:alanyl-tRNA aminoacylation"/>
    <property type="evidence" value="ECO:0007669"/>
    <property type="project" value="UniProtKB-UniRule"/>
</dbReference>
<evidence type="ECO:0000256" key="2">
    <source>
        <dbReference type="ARBA" id="ARBA00022555"/>
    </source>
</evidence>
<reference evidence="13 14" key="1">
    <citation type="journal article" date="2016" name="Nat. Commun.">
        <title>Thousands of microbial genomes shed light on interconnected biogeochemical processes in an aquifer system.</title>
        <authorList>
            <person name="Anantharaman K."/>
            <person name="Brown C.T."/>
            <person name="Hug L.A."/>
            <person name="Sharon I."/>
            <person name="Castelle C.J."/>
            <person name="Probst A.J."/>
            <person name="Thomas B.C."/>
            <person name="Singh A."/>
            <person name="Wilkins M.J."/>
            <person name="Karaoz U."/>
            <person name="Brodie E.L."/>
            <person name="Williams K.H."/>
            <person name="Hubbard S.S."/>
            <person name="Banfield J.F."/>
        </authorList>
    </citation>
    <scope>NUCLEOTIDE SEQUENCE [LARGE SCALE GENOMIC DNA]</scope>
</reference>
<comment type="domain">
    <text evidence="11">Consists of three domains; the N-terminal catalytic domain, the editing domain and the C-terminal C-Ala domain. The editing domain removes incorrectly charged amino acids, while the C-Ala domain, along with tRNA(Ala), serves as a bridge to cooperatively bring together the editing and aminoacylation centers thus stimulating deacylation of misacylated tRNAs.</text>
</comment>
<evidence type="ECO:0000256" key="10">
    <source>
        <dbReference type="ARBA" id="ARBA00023146"/>
    </source>
</evidence>
<sequence>MKPSSQIRREFIEFFASRGHTVVPSAPVIPADDPTLLFVNAGMNQFKDMFLGTGRRDYKRAVNSQKCIRVSGKHNDLEDVGKDATHHTFFEMLGNWSFGDYGKAEAIAWAWELLTKEWKLSKERLYATVHVEDDEAEELWRKETDLGAERIFRFDKENFWEMGDVGPCGPCSEIHYDLGPGTADLKLAADPKKGINSGSPRFVEIWNLVFIRFERLADGSLVPLKEKHVDTGMGFERISAVLQGKTSNFETDIFQPLIGRVSEISGKDYQAGPAGTAHRVIADHVRMLTFALADGAIPSNEGRGYVVRRILRRASRYARELNIHEPCLYSLVSTVVDLMGKAYPELVQRAQHVSQVIKAEEEGFGLTLDRGLELFRGLAEKIRGEGGKAFPGDEAFKLYDTYGFPLDLTVLLARENNLIVDEMAFKACMENQKEKSRAGGKFAARTVGSAWKALLESGAASRFTGYEQTTVETRALGADEKSLILELTPFYPEGGGQVADRGRITGEDFRFEVGDVKRTGALIVHEGEFLEGGPEKALAVKTARAEIDLNRRLATARNHTATHLMHRALLSELGENATQAGSLVTPEYLRFDFHHYEKLAEEQVLAIERKVNEEIRANRKVKFYETGYDQAVAAGAMALFNEKYGKNVRVVEVEGYSRELCGGTHVDYTGQIAAFVIASESSVASGIRRIEAYTGERAAGYLLERSHILAEIERSFAIAPRELYGKIKILLEEQKTLSRELAQTRLVSSKAQLETWLDQAEVLSGGVKVLNRRVEEADSEALKGLGDSFREKAASGAALFAAVNEGKIIFVCAVTDDLISKGKLKAGELVSRVAKIAGGGGGGKPHLATAGGKDPEKLGQALEAFPAMVRESLGQ</sequence>
<dbReference type="InterPro" id="IPR009000">
    <property type="entry name" value="Transl_B-barrel_sf"/>
</dbReference>
<dbReference type="EMBL" id="MFIV01000038">
    <property type="protein sequence ID" value="OGF99184.1"/>
    <property type="molecule type" value="Genomic_DNA"/>
</dbReference>
<keyword evidence="9 11" id="KW-0648">Protein biosynthesis</keyword>
<dbReference type="CDD" id="cd00673">
    <property type="entry name" value="AlaRS_core"/>
    <property type="match status" value="1"/>
</dbReference>
<keyword evidence="4 11" id="KW-0479">Metal-binding</keyword>
<comment type="cofactor">
    <cofactor evidence="11">
        <name>Zn(2+)</name>
        <dbReference type="ChEBI" id="CHEBI:29105"/>
    </cofactor>
    <text evidence="11">Binds 1 zinc ion per subunit.</text>
</comment>
<accession>A0A1F5YG94</accession>
<dbReference type="InterPro" id="IPR018164">
    <property type="entry name" value="Ala-tRNA-synth_IIc_N"/>
</dbReference>
<dbReference type="EC" id="6.1.1.7" evidence="11"/>
<organism evidence="13 14">
    <name type="scientific">Candidatus Glassbacteria bacterium GWA2_58_10</name>
    <dbReference type="NCBI Taxonomy" id="1817865"/>
    <lineage>
        <taxon>Bacteria</taxon>
        <taxon>Candidatus Glassiibacteriota</taxon>
    </lineage>
</organism>
<dbReference type="Proteomes" id="UP000176992">
    <property type="component" value="Unassembled WGS sequence"/>
</dbReference>
<evidence type="ECO:0000256" key="1">
    <source>
        <dbReference type="ARBA" id="ARBA00008226"/>
    </source>
</evidence>
<comment type="similarity">
    <text evidence="1 11">Belongs to the class-II aminoacyl-tRNA synthetase family.</text>
</comment>
<dbReference type="HAMAP" id="MF_00036_B">
    <property type="entry name" value="Ala_tRNA_synth_B"/>
    <property type="match status" value="1"/>
</dbReference>
<evidence type="ECO:0000256" key="8">
    <source>
        <dbReference type="ARBA" id="ARBA00022884"/>
    </source>
</evidence>
<keyword evidence="7 11" id="KW-0067">ATP-binding</keyword>
<evidence type="ECO:0000256" key="7">
    <source>
        <dbReference type="ARBA" id="ARBA00022840"/>
    </source>
</evidence>
<dbReference type="SUPFAM" id="SSF101353">
    <property type="entry name" value="Putative anticodon-binding domain of alanyl-tRNA synthetase (AlaRS)"/>
    <property type="match status" value="1"/>
</dbReference>
<dbReference type="Pfam" id="PF07973">
    <property type="entry name" value="tRNA_SAD"/>
    <property type="match status" value="1"/>
</dbReference>
<dbReference type="SUPFAM" id="SSF50447">
    <property type="entry name" value="Translation proteins"/>
    <property type="match status" value="1"/>
</dbReference>
<dbReference type="GO" id="GO:0000049">
    <property type="term" value="F:tRNA binding"/>
    <property type="evidence" value="ECO:0007669"/>
    <property type="project" value="UniProtKB-KW"/>
</dbReference>
<evidence type="ECO:0000313" key="13">
    <source>
        <dbReference type="EMBL" id="OGF99184.1"/>
    </source>
</evidence>
<dbReference type="Gene3D" id="3.30.930.10">
    <property type="entry name" value="Bira Bifunctional Protein, Domain 2"/>
    <property type="match status" value="1"/>
</dbReference>
<comment type="function">
    <text evidence="11">Catalyzes the attachment of alanine to tRNA(Ala) in a two-step reaction: alanine is first activated by ATP to form Ala-AMP and then transferred to the acceptor end of tRNA(Ala). Also edits incorrectly charged Ser-tRNA(Ala) and Gly-tRNA(Ala) via its editing domain.</text>
</comment>
<gene>
    <name evidence="11" type="primary">alaS</name>
    <name evidence="13" type="ORF">A2Z86_10720</name>
</gene>
<dbReference type="GO" id="GO:0008270">
    <property type="term" value="F:zinc ion binding"/>
    <property type="evidence" value="ECO:0007669"/>
    <property type="project" value="UniProtKB-UniRule"/>
</dbReference>
<evidence type="ECO:0000256" key="3">
    <source>
        <dbReference type="ARBA" id="ARBA00022598"/>
    </source>
</evidence>
<keyword evidence="10 11" id="KW-0030">Aminoacyl-tRNA synthetase</keyword>
<dbReference type="AlphaFoldDB" id="A0A1F5YG94"/>
<feature type="binding site" evidence="11">
    <location>
        <position position="563"/>
    </location>
    <ligand>
        <name>Zn(2+)</name>
        <dbReference type="ChEBI" id="CHEBI:29105"/>
    </ligand>
</feature>
<dbReference type="PRINTS" id="PR00980">
    <property type="entry name" value="TRNASYNTHALA"/>
</dbReference>
<protein>
    <recommendedName>
        <fullName evidence="11">Alanine--tRNA ligase</fullName>
        <ecNumber evidence="11">6.1.1.7</ecNumber>
    </recommendedName>
    <alternativeName>
        <fullName evidence="11">Alanyl-tRNA synthetase</fullName>
        <shortName evidence="11">AlaRS</shortName>
    </alternativeName>
</protein>
<dbReference type="FunFam" id="3.30.980.10:FF:000004">
    <property type="entry name" value="Alanine--tRNA ligase, cytoplasmic"/>
    <property type="match status" value="1"/>
</dbReference>
<dbReference type="SUPFAM" id="SSF55681">
    <property type="entry name" value="Class II aaRS and biotin synthetases"/>
    <property type="match status" value="1"/>
</dbReference>
<dbReference type="PANTHER" id="PTHR11777:SF9">
    <property type="entry name" value="ALANINE--TRNA LIGASE, CYTOPLASMIC"/>
    <property type="match status" value="1"/>
</dbReference>
<evidence type="ECO:0000256" key="5">
    <source>
        <dbReference type="ARBA" id="ARBA00022741"/>
    </source>
</evidence>
<dbReference type="InterPro" id="IPR003156">
    <property type="entry name" value="DHHA1_dom"/>
</dbReference>
<dbReference type="Pfam" id="PF01411">
    <property type="entry name" value="tRNA-synt_2c"/>
    <property type="match status" value="1"/>
</dbReference>
<dbReference type="Gene3D" id="2.40.30.130">
    <property type="match status" value="1"/>
</dbReference>
<keyword evidence="3 11" id="KW-0436">Ligase</keyword>
<dbReference type="PANTHER" id="PTHR11777">
    <property type="entry name" value="ALANYL-TRNA SYNTHETASE"/>
    <property type="match status" value="1"/>
</dbReference>
<evidence type="ECO:0000256" key="6">
    <source>
        <dbReference type="ARBA" id="ARBA00022833"/>
    </source>
</evidence>
<proteinExistence type="inferred from homology"/>
<keyword evidence="2 11" id="KW-0820">tRNA-binding</keyword>